<gene>
    <name evidence="1" type="ORF">PFISCL1PPCAC_11107</name>
</gene>
<proteinExistence type="predicted"/>
<evidence type="ECO:0000313" key="1">
    <source>
        <dbReference type="EMBL" id="GMT19810.1"/>
    </source>
</evidence>
<dbReference type="AlphaFoldDB" id="A0AAV5VMA4"/>
<accession>A0AAV5VMA4</accession>
<dbReference type="Proteomes" id="UP001432322">
    <property type="component" value="Unassembled WGS sequence"/>
</dbReference>
<feature type="non-terminal residue" evidence="1">
    <location>
        <position position="92"/>
    </location>
</feature>
<protein>
    <submittedName>
        <fullName evidence="1">Uncharacterized protein</fullName>
    </submittedName>
</protein>
<comment type="caution">
    <text evidence="1">The sequence shown here is derived from an EMBL/GenBank/DDBJ whole genome shotgun (WGS) entry which is preliminary data.</text>
</comment>
<keyword evidence="2" id="KW-1185">Reference proteome</keyword>
<feature type="non-terminal residue" evidence="1">
    <location>
        <position position="1"/>
    </location>
</feature>
<evidence type="ECO:0000313" key="2">
    <source>
        <dbReference type="Proteomes" id="UP001432322"/>
    </source>
</evidence>
<organism evidence="1 2">
    <name type="scientific">Pristionchus fissidentatus</name>
    <dbReference type="NCBI Taxonomy" id="1538716"/>
    <lineage>
        <taxon>Eukaryota</taxon>
        <taxon>Metazoa</taxon>
        <taxon>Ecdysozoa</taxon>
        <taxon>Nematoda</taxon>
        <taxon>Chromadorea</taxon>
        <taxon>Rhabditida</taxon>
        <taxon>Rhabditina</taxon>
        <taxon>Diplogasteromorpha</taxon>
        <taxon>Diplogasteroidea</taxon>
        <taxon>Neodiplogasteridae</taxon>
        <taxon>Pristionchus</taxon>
    </lineage>
</organism>
<dbReference type="EMBL" id="BTSY01000003">
    <property type="protein sequence ID" value="GMT19810.1"/>
    <property type="molecule type" value="Genomic_DNA"/>
</dbReference>
<sequence length="92" mass="10360">SQQCGCSRSSLLLSQYFFLMRLCNFHVRVVSERPLEESAERWIKSGGFVAVALEAIGEVIRPLFHFDKTVEGEEESELICTLSSDVPIPRSP</sequence>
<reference evidence="1" key="1">
    <citation type="submission" date="2023-10" db="EMBL/GenBank/DDBJ databases">
        <title>Genome assembly of Pristionchus species.</title>
        <authorList>
            <person name="Yoshida K."/>
            <person name="Sommer R.J."/>
        </authorList>
    </citation>
    <scope>NUCLEOTIDE SEQUENCE</scope>
    <source>
        <strain evidence="1">RS5133</strain>
    </source>
</reference>
<name>A0AAV5VMA4_9BILA</name>